<evidence type="ECO:0000256" key="5">
    <source>
        <dbReference type="ARBA" id="ARBA00013882"/>
    </source>
</evidence>
<dbReference type="InterPro" id="IPR040999">
    <property type="entry name" value="Mak_N_cap"/>
</dbReference>
<comment type="caution">
    <text evidence="16">The sequence shown here is derived from an EMBL/GenBank/DDBJ whole genome shotgun (WGS) entry which is preliminary data.</text>
</comment>
<dbReference type="GO" id="GO:0005978">
    <property type="term" value="P:glycogen biosynthetic process"/>
    <property type="evidence" value="ECO:0007669"/>
    <property type="project" value="UniProtKB-KW"/>
</dbReference>
<dbReference type="SUPFAM" id="SSF56112">
    <property type="entry name" value="Protein kinase-like (PK-like)"/>
    <property type="match status" value="1"/>
</dbReference>
<reference evidence="16" key="1">
    <citation type="submission" date="2022-01" db="EMBL/GenBank/DDBJ databases">
        <title>Genome-Based Taxonomic Classification of the Phylum Actinobacteria.</title>
        <authorList>
            <person name="Gao Y."/>
        </authorList>
    </citation>
    <scope>NUCLEOTIDE SEQUENCE</scope>
    <source>
        <strain evidence="16">KLBMP 8922</strain>
    </source>
</reference>
<comment type="subunit">
    <text evidence="3">Monomer.</text>
</comment>
<feature type="domain" description="Maltokinase N-terminal cap" evidence="15">
    <location>
        <begin position="25"/>
        <end position="117"/>
    </location>
</feature>
<dbReference type="GO" id="GO:0016301">
    <property type="term" value="F:kinase activity"/>
    <property type="evidence" value="ECO:0007669"/>
    <property type="project" value="UniProtKB-KW"/>
</dbReference>
<dbReference type="RefSeq" id="WP_235052838.1">
    <property type="nucleotide sequence ID" value="NZ_JAKFHA010000007.1"/>
</dbReference>
<accession>A0AA41TZC6</accession>
<evidence type="ECO:0000313" key="17">
    <source>
        <dbReference type="Proteomes" id="UP001165378"/>
    </source>
</evidence>
<dbReference type="Gene3D" id="3.90.1200.10">
    <property type="match status" value="1"/>
</dbReference>
<evidence type="ECO:0000256" key="11">
    <source>
        <dbReference type="ARBA" id="ARBA00023056"/>
    </source>
</evidence>
<dbReference type="InterPro" id="IPR011009">
    <property type="entry name" value="Kinase-like_dom_sf"/>
</dbReference>
<keyword evidence="11" id="KW-0320">Glycogen biosynthesis</keyword>
<keyword evidence="12" id="KW-0119">Carbohydrate metabolism</keyword>
<dbReference type="Proteomes" id="UP001165378">
    <property type="component" value="Unassembled WGS sequence"/>
</dbReference>
<protein>
    <recommendedName>
        <fullName evidence="5">Maltokinase</fullName>
        <ecNumber evidence="4">2.7.1.175</ecNumber>
    </recommendedName>
    <alternativeName>
        <fullName evidence="13">Maltose-1-phosphate synthase</fullName>
    </alternativeName>
</protein>
<dbReference type="AlphaFoldDB" id="A0AA41TZC6"/>
<evidence type="ECO:0000256" key="14">
    <source>
        <dbReference type="ARBA" id="ARBA00049067"/>
    </source>
</evidence>
<evidence type="ECO:0000256" key="10">
    <source>
        <dbReference type="ARBA" id="ARBA00022840"/>
    </source>
</evidence>
<dbReference type="EC" id="2.7.1.175" evidence="4"/>
<keyword evidence="9" id="KW-0418">Kinase</keyword>
<evidence type="ECO:0000256" key="2">
    <source>
        <dbReference type="ARBA" id="ARBA00006219"/>
    </source>
</evidence>
<dbReference type="Pfam" id="PF18085">
    <property type="entry name" value="Mak_N_cap"/>
    <property type="match status" value="1"/>
</dbReference>
<evidence type="ECO:0000256" key="3">
    <source>
        <dbReference type="ARBA" id="ARBA00011245"/>
    </source>
</evidence>
<dbReference type="GO" id="GO:0005524">
    <property type="term" value="F:ATP binding"/>
    <property type="evidence" value="ECO:0007669"/>
    <property type="project" value="UniProtKB-KW"/>
</dbReference>
<proteinExistence type="inferred from homology"/>
<evidence type="ECO:0000256" key="6">
    <source>
        <dbReference type="ARBA" id="ARBA00022600"/>
    </source>
</evidence>
<keyword evidence="8" id="KW-0547">Nucleotide-binding</keyword>
<evidence type="ECO:0000256" key="7">
    <source>
        <dbReference type="ARBA" id="ARBA00022679"/>
    </source>
</evidence>
<keyword evidence="10" id="KW-0067">ATP-binding</keyword>
<evidence type="ECO:0000259" key="15">
    <source>
        <dbReference type="Pfam" id="PF18085"/>
    </source>
</evidence>
<comment type="catalytic activity">
    <reaction evidence="14">
        <text>D-maltose + ATP = alpha-maltose 1-phosphate + ADP + H(+)</text>
        <dbReference type="Rhea" id="RHEA:31915"/>
        <dbReference type="ChEBI" id="CHEBI:15378"/>
        <dbReference type="ChEBI" id="CHEBI:17306"/>
        <dbReference type="ChEBI" id="CHEBI:30616"/>
        <dbReference type="ChEBI" id="CHEBI:63576"/>
        <dbReference type="ChEBI" id="CHEBI:456216"/>
        <dbReference type="EC" id="2.7.1.175"/>
    </reaction>
</comment>
<keyword evidence="6" id="KW-0321">Glycogen metabolism</keyword>
<evidence type="ECO:0000313" key="16">
    <source>
        <dbReference type="EMBL" id="MCF2528688.1"/>
    </source>
</evidence>
<sequence length="501" mass="55085">MTDPTRLQNLGGIPVDAVRGQLVPWLPRQRWFAGKGRTIRGVEVVSAVEVVRGDPAMFHLVLAVEHEAAAGHPAAADHYQLLLGIRARRLERLDYATIGRLRGGPHDGTVLYDAAHDSELSRWVLERFAAAVPERPVETGPLVFHRYADRAPGTRLAGLVVGVEQSNTSIVFGDDVIMKLFRRLTPGVNPDLELTLALADVGSRRIPQPVAWFEAEFGGETTTLGLVQEYLRTGTDGWELAKTSVRDLYADQDLHGIGSADALRAHEVGGDFAGESFRLGVATAEVHADLARTLPTGIAREAQLTALAEQMGRRLDAATEVVAELAPYADRLREAYRDLARLGREDHPVPLQRIHGDFHLGQVMRTATRWVLIDFEGEPAQPLVERRAVHSPLRDVAAMLRSFDYAARHLLAERRAGGAGVPAPHLVRRAEEWAMRNRDAFCAGYAKAGSVDPRAEPVLLRAFETDKAVYEVVYESGNRPSWLPVPMSAIRRLADRAPAPH</sequence>
<keyword evidence="17" id="KW-1185">Reference proteome</keyword>
<evidence type="ECO:0000256" key="12">
    <source>
        <dbReference type="ARBA" id="ARBA00023277"/>
    </source>
</evidence>
<gene>
    <name evidence="16" type="ORF">LZ495_15900</name>
</gene>
<evidence type="ECO:0000256" key="13">
    <source>
        <dbReference type="ARBA" id="ARBA00031251"/>
    </source>
</evidence>
<comment type="pathway">
    <text evidence="1">Glycan biosynthesis; glycogen biosynthesis.</text>
</comment>
<comment type="similarity">
    <text evidence="2">Belongs to the aminoglycoside phosphotransferase family.</text>
</comment>
<name>A0AA41TZC6_9ACTN</name>
<evidence type="ECO:0000256" key="4">
    <source>
        <dbReference type="ARBA" id="ARBA00011962"/>
    </source>
</evidence>
<keyword evidence="7" id="KW-0808">Transferase</keyword>
<dbReference type="EMBL" id="JAKFHA010000007">
    <property type="protein sequence ID" value="MCF2528688.1"/>
    <property type="molecule type" value="Genomic_DNA"/>
</dbReference>
<organism evidence="16 17">
    <name type="scientific">Yinghuangia soli</name>
    <dbReference type="NCBI Taxonomy" id="2908204"/>
    <lineage>
        <taxon>Bacteria</taxon>
        <taxon>Bacillati</taxon>
        <taxon>Actinomycetota</taxon>
        <taxon>Actinomycetes</taxon>
        <taxon>Kitasatosporales</taxon>
        <taxon>Streptomycetaceae</taxon>
        <taxon>Yinghuangia</taxon>
    </lineage>
</organism>
<evidence type="ECO:0000256" key="8">
    <source>
        <dbReference type="ARBA" id="ARBA00022741"/>
    </source>
</evidence>
<evidence type="ECO:0000256" key="9">
    <source>
        <dbReference type="ARBA" id="ARBA00022777"/>
    </source>
</evidence>
<evidence type="ECO:0000256" key="1">
    <source>
        <dbReference type="ARBA" id="ARBA00004964"/>
    </source>
</evidence>